<dbReference type="EMBL" id="JACMSC010000010">
    <property type="protein sequence ID" value="KAG6503809.1"/>
    <property type="molecule type" value="Genomic_DNA"/>
</dbReference>
<dbReference type="PANTHER" id="PTHR47926">
    <property type="entry name" value="PENTATRICOPEPTIDE REPEAT-CONTAINING PROTEIN"/>
    <property type="match status" value="1"/>
</dbReference>
<gene>
    <name evidence="4" type="ORF">ZIOFF_036133</name>
</gene>
<keyword evidence="3" id="KW-0812">Transmembrane</keyword>
<keyword evidence="3" id="KW-1133">Transmembrane helix</keyword>
<dbReference type="AlphaFoldDB" id="A0A8J5GHQ2"/>
<organism evidence="4 5">
    <name type="scientific">Zingiber officinale</name>
    <name type="common">Ginger</name>
    <name type="synonym">Amomum zingiber</name>
    <dbReference type="NCBI Taxonomy" id="94328"/>
    <lineage>
        <taxon>Eukaryota</taxon>
        <taxon>Viridiplantae</taxon>
        <taxon>Streptophyta</taxon>
        <taxon>Embryophyta</taxon>
        <taxon>Tracheophyta</taxon>
        <taxon>Spermatophyta</taxon>
        <taxon>Magnoliopsida</taxon>
        <taxon>Liliopsida</taxon>
        <taxon>Zingiberales</taxon>
        <taxon>Zingiberaceae</taxon>
        <taxon>Zingiber</taxon>
    </lineage>
</organism>
<dbReference type="Proteomes" id="UP000734854">
    <property type="component" value="Unassembled WGS sequence"/>
</dbReference>
<dbReference type="Pfam" id="PF01535">
    <property type="entry name" value="PPR"/>
    <property type="match status" value="1"/>
</dbReference>
<comment type="caution">
    <text evidence="4">The sequence shown here is derived from an EMBL/GenBank/DDBJ whole genome shotgun (WGS) entry which is preliminary data.</text>
</comment>
<accession>A0A8J5GHQ2</accession>
<evidence type="ECO:0000256" key="3">
    <source>
        <dbReference type="SAM" id="Phobius"/>
    </source>
</evidence>
<dbReference type="GO" id="GO:0009451">
    <property type="term" value="P:RNA modification"/>
    <property type="evidence" value="ECO:0007669"/>
    <property type="project" value="InterPro"/>
</dbReference>
<dbReference type="NCBIfam" id="TIGR00756">
    <property type="entry name" value="PPR"/>
    <property type="match status" value="1"/>
</dbReference>
<feature type="repeat" description="PPR" evidence="2">
    <location>
        <begin position="48"/>
        <end position="82"/>
    </location>
</feature>
<keyword evidence="5" id="KW-1185">Reference proteome</keyword>
<name>A0A8J5GHQ2_ZINOF</name>
<dbReference type="GO" id="GO:0003723">
    <property type="term" value="F:RNA binding"/>
    <property type="evidence" value="ECO:0007669"/>
    <property type="project" value="InterPro"/>
</dbReference>
<dbReference type="InterPro" id="IPR011990">
    <property type="entry name" value="TPR-like_helical_dom_sf"/>
</dbReference>
<evidence type="ECO:0008006" key="6">
    <source>
        <dbReference type="Google" id="ProtNLM"/>
    </source>
</evidence>
<reference evidence="4 5" key="1">
    <citation type="submission" date="2020-08" db="EMBL/GenBank/DDBJ databases">
        <title>Plant Genome Project.</title>
        <authorList>
            <person name="Zhang R.-G."/>
        </authorList>
    </citation>
    <scope>NUCLEOTIDE SEQUENCE [LARGE SCALE GENOMIC DNA]</scope>
    <source>
        <tissue evidence="4">Rhizome</tissue>
    </source>
</reference>
<keyword evidence="1" id="KW-0677">Repeat</keyword>
<dbReference type="PROSITE" id="PS51375">
    <property type="entry name" value="PPR"/>
    <property type="match status" value="1"/>
</dbReference>
<dbReference type="InterPro" id="IPR046960">
    <property type="entry name" value="PPR_At4g14850-like_plant"/>
</dbReference>
<evidence type="ECO:0000256" key="2">
    <source>
        <dbReference type="PROSITE-ProRule" id="PRU00708"/>
    </source>
</evidence>
<dbReference type="InterPro" id="IPR002885">
    <property type="entry name" value="PPR_rpt"/>
</dbReference>
<feature type="transmembrane region" description="Helical" evidence="3">
    <location>
        <begin position="40"/>
        <end position="60"/>
    </location>
</feature>
<keyword evidence="3" id="KW-0472">Membrane</keyword>
<evidence type="ECO:0000256" key="1">
    <source>
        <dbReference type="ARBA" id="ARBA00022737"/>
    </source>
</evidence>
<protein>
    <recommendedName>
        <fullName evidence="6">Pentatricopeptide repeat-containing protein</fullName>
    </recommendedName>
</protein>
<dbReference type="Gene3D" id="1.25.40.10">
    <property type="entry name" value="Tetratricopeptide repeat domain"/>
    <property type="match status" value="1"/>
</dbReference>
<proteinExistence type="predicted"/>
<evidence type="ECO:0000313" key="4">
    <source>
        <dbReference type="EMBL" id="KAG6503809.1"/>
    </source>
</evidence>
<evidence type="ECO:0000313" key="5">
    <source>
        <dbReference type="Proteomes" id="UP000734854"/>
    </source>
</evidence>
<sequence>MRQKSIAPDAYTFQFMFKSCGLAGSALEGQMVHTLFVKHFAVWNAFVANSLVYILIANYAKDGRASEAIGVFKEMMSENVEPDTVAMHN</sequence>